<dbReference type="PANTHER" id="PTHR34427:SF5">
    <property type="entry name" value="DUF4283 DOMAIN-CONTAINING PROTEIN"/>
    <property type="match status" value="1"/>
</dbReference>
<dbReference type="AlphaFoldDB" id="A0AAE0B5J9"/>
<sequence>MEEATNVVKMVNDMLVHGWPLRAKLALYGWKGRRQSVYKEDRVHGMEGLSMAIDKEGLGSSHKVDSEGKQSFVDVVTRIQKCSAGNVTDVGEKVINMTWNSSNNEEDWLSRCAVGTLREFTDVSSVNGQLRSRGFSFSSMYLWDKCILWVFESEFEREGFIYNRFFWDDKFSSMVRWSDSFNPQSCLAWIDCFGVPLRFWNVAFFNKIGWLLGEPLMVEEDTLLKKRFDRGRVLTEEEF</sequence>
<proteinExistence type="predicted"/>
<comment type="caution">
    <text evidence="1">The sequence shown here is derived from an EMBL/GenBank/DDBJ whole genome shotgun (WGS) entry which is preliminary data.</text>
</comment>
<reference evidence="1" key="1">
    <citation type="journal article" date="2023" name="Plant J.">
        <title>Genome sequences and population genomics provide insights into the demographic history, inbreeding, and mutation load of two 'living fossil' tree species of Dipteronia.</title>
        <authorList>
            <person name="Feng Y."/>
            <person name="Comes H.P."/>
            <person name="Chen J."/>
            <person name="Zhu S."/>
            <person name="Lu R."/>
            <person name="Zhang X."/>
            <person name="Li P."/>
            <person name="Qiu J."/>
            <person name="Olsen K.M."/>
            <person name="Qiu Y."/>
        </authorList>
    </citation>
    <scope>NUCLEOTIDE SEQUENCE</scope>
    <source>
        <strain evidence="1">NBL</strain>
    </source>
</reference>
<dbReference type="EMBL" id="JANJYJ010000001">
    <property type="protein sequence ID" value="KAK3230413.1"/>
    <property type="molecule type" value="Genomic_DNA"/>
</dbReference>
<protein>
    <recommendedName>
        <fullName evidence="3">DUF4283 domain-containing protein</fullName>
    </recommendedName>
</protein>
<evidence type="ECO:0000313" key="2">
    <source>
        <dbReference type="Proteomes" id="UP001281410"/>
    </source>
</evidence>
<evidence type="ECO:0008006" key="3">
    <source>
        <dbReference type="Google" id="ProtNLM"/>
    </source>
</evidence>
<dbReference type="Proteomes" id="UP001281410">
    <property type="component" value="Unassembled WGS sequence"/>
</dbReference>
<accession>A0AAE0B5J9</accession>
<evidence type="ECO:0000313" key="1">
    <source>
        <dbReference type="EMBL" id="KAK3230413.1"/>
    </source>
</evidence>
<name>A0AAE0B5J9_9ROSI</name>
<gene>
    <name evidence="1" type="ORF">Dsin_002294</name>
</gene>
<dbReference type="PANTHER" id="PTHR34427">
    <property type="entry name" value="DUF4283 DOMAIN PROTEIN"/>
    <property type="match status" value="1"/>
</dbReference>
<keyword evidence="2" id="KW-1185">Reference proteome</keyword>
<organism evidence="1 2">
    <name type="scientific">Dipteronia sinensis</name>
    <dbReference type="NCBI Taxonomy" id="43782"/>
    <lineage>
        <taxon>Eukaryota</taxon>
        <taxon>Viridiplantae</taxon>
        <taxon>Streptophyta</taxon>
        <taxon>Embryophyta</taxon>
        <taxon>Tracheophyta</taxon>
        <taxon>Spermatophyta</taxon>
        <taxon>Magnoliopsida</taxon>
        <taxon>eudicotyledons</taxon>
        <taxon>Gunneridae</taxon>
        <taxon>Pentapetalae</taxon>
        <taxon>rosids</taxon>
        <taxon>malvids</taxon>
        <taxon>Sapindales</taxon>
        <taxon>Sapindaceae</taxon>
        <taxon>Hippocastanoideae</taxon>
        <taxon>Acereae</taxon>
        <taxon>Dipteronia</taxon>
    </lineage>
</organism>